<sequence length="106" mass="10951">MPRVACIAVLAAQHAPVHAQAHAHARAPGDVGAVIAAAQRAPASLGHQGGHGVIGDAHRAQRLGKRGLQRHLRPVIANAARRARQAAADVGIDHFDAPVHAHKRAA</sequence>
<dbReference type="EMBL" id="VSSQ01094795">
    <property type="protein sequence ID" value="MPN39153.1"/>
    <property type="molecule type" value="Genomic_DNA"/>
</dbReference>
<dbReference type="AlphaFoldDB" id="A0A645HUV4"/>
<proteinExistence type="predicted"/>
<reference evidence="1" key="1">
    <citation type="submission" date="2019-08" db="EMBL/GenBank/DDBJ databases">
        <authorList>
            <person name="Kucharzyk K."/>
            <person name="Murdoch R.W."/>
            <person name="Higgins S."/>
            <person name="Loffler F."/>
        </authorList>
    </citation>
    <scope>NUCLEOTIDE SEQUENCE</scope>
</reference>
<name>A0A645HUV4_9ZZZZ</name>
<organism evidence="1">
    <name type="scientific">bioreactor metagenome</name>
    <dbReference type="NCBI Taxonomy" id="1076179"/>
    <lineage>
        <taxon>unclassified sequences</taxon>
        <taxon>metagenomes</taxon>
        <taxon>ecological metagenomes</taxon>
    </lineage>
</organism>
<comment type="caution">
    <text evidence="1">The sequence shown here is derived from an EMBL/GenBank/DDBJ whole genome shotgun (WGS) entry which is preliminary data.</text>
</comment>
<evidence type="ECO:0000313" key="1">
    <source>
        <dbReference type="EMBL" id="MPN39153.1"/>
    </source>
</evidence>
<gene>
    <name evidence="1" type="ORF">SDC9_186681</name>
</gene>
<protein>
    <submittedName>
        <fullName evidence="1">Uncharacterized protein</fullName>
    </submittedName>
</protein>
<accession>A0A645HUV4</accession>